<sequence length="132" mass="15548">MKKRILLICIVFFTFLVGCNQNNVQRNTDLEESIYSVVEDKNNSEINLKTYTKFNWDRAVLFRPYTMEDDINKKLGVDFKDPSGIGSRDDIYLLVFLYEKKVVQYAEIERQRGDFSLTELTPSNDAIKIIRY</sequence>
<protein>
    <recommendedName>
        <fullName evidence="3">Lipoprotein</fullName>
    </recommendedName>
</protein>
<reference evidence="1" key="1">
    <citation type="submission" date="2021-03" db="EMBL/GenBank/DDBJ databases">
        <title>Bacillus suaedae sp. nov., isolated from Suaeda aralocaspica.</title>
        <authorList>
            <person name="Lei R.F.R."/>
        </authorList>
    </citation>
    <scope>NUCLEOTIDE SEQUENCE</scope>
    <source>
        <strain evidence="1">YZJH907-2</strain>
    </source>
</reference>
<dbReference type="RefSeq" id="WP_210596800.1">
    <property type="nucleotide sequence ID" value="NZ_JAGKSQ010000003.1"/>
</dbReference>
<dbReference type="AlphaFoldDB" id="A0A940WSR9"/>
<proteinExistence type="predicted"/>
<dbReference type="PROSITE" id="PS51257">
    <property type="entry name" value="PROKAR_LIPOPROTEIN"/>
    <property type="match status" value="1"/>
</dbReference>
<evidence type="ECO:0000313" key="2">
    <source>
        <dbReference type="Proteomes" id="UP000678228"/>
    </source>
</evidence>
<dbReference type="Proteomes" id="UP000678228">
    <property type="component" value="Unassembled WGS sequence"/>
</dbReference>
<keyword evidence="2" id="KW-1185">Reference proteome</keyword>
<accession>A0A940WSR9</accession>
<comment type="caution">
    <text evidence="1">The sequence shown here is derived from an EMBL/GenBank/DDBJ whole genome shotgun (WGS) entry which is preliminary data.</text>
</comment>
<gene>
    <name evidence="1" type="ORF">J7W16_08110</name>
</gene>
<dbReference type="EMBL" id="JAGKSQ010000003">
    <property type="protein sequence ID" value="MBP3951098.1"/>
    <property type="molecule type" value="Genomic_DNA"/>
</dbReference>
<name>A0A940WSR9_9BACI</name>
<evidence type="ECO:0008006" key="3">
    <source>
        <dbReference type="Google" id="ProtNLM"/>
    </source>
</evidence>
<evidence type="ECO:0000313" key="1">
    <source>
        <dbReference type="EMBL" id="MBP3951098.1"/>
    </source>
</evidence>
<organism evidence="1 2">
    <name type="scientific">Halalkalibacter suaedae</name>
    <dbReference type="NCBI Taxonomy" id="2822140"/>
    <lineage>
        <taxon>Bacteria</taxon>
        <taxon>Bacillati</taxon>
        <taxon>Bacillota</taxon>
        <taxon>Bacilli</taxon>
        <taxon>Bacillales</taxon>
        <taxon>Bacillaceae</taxon>
        <taxon>Halalkalibacter</taxon>
    </lineage>
</organism>